<gene>
    <name evidence="4" type="ORF">DH2020_022177</name>
</gene>
<feature type="domain" description="C2" evidence="3">
    <location>
        <begin position="1"/>
        <end position="123"/>
    </location>
</feature>
<keyword evidence="2" id="KW-0106">Calcium</keyword>
<evidence type="ECO:0000256" key="2">
    <source>
        <dbReference type="ARBA" id="ARBA00022837"/>
    </source>
</evidence>
<name>A0ABR0WD38_REHGL</name>
<comment type="caution">
    <text evidence="4">The sequence shown here is derived from an EMBL/GenBank/DDBJ whole genome shotgun (WGS) entry which is preliminary data.</text>
</comment>
<reference evidence="4 5" key="1">
    <citation type="journal article" date="2021" name="Comput. Struct. Biotechnol. J.">
        <title>De novo genome assembly of the potent medicinal plant Rehmannia glutinosa using nanopore technology.</title>
        <authorList>
            <person name="Ma L."/>
            <person name="Dong C."/>
            <person name="Song C."/>
            <person name="Wang X."/>
            <person name="Zheng X."/>
            <person name="Niu Y."/>
            <person name="Chen S."/>
            <person name="Feng W."/>
        </authorList>
    </citation>
    <scope>NUCLEOTIDE SEQUENCE [LARGE SCALE GENOMIC DNA]</scope>
    <source>
        <strain evidence="4">DH-2019</strain>
    </source>
</reference>
<dbReference type="Pfam" id="PF00168">
    <property type="entry name" value="C2"/>
    <property type="match status" value="1"/>
</dbReference>
<dbReference type="InterPro" id="IPR000008">
    <property type="entry name" value="C2_dom"/>
</dbReference>
<dbReference type="SMART" id="SM00239">
    <property type="entry name" value="C2"/>
    <property type="match status" value="1"/>
</dbReference>
<dbReference type="EMBL" id="JABTTQ020000012">
    <property type="protein sequence ID" value="KAK6145357.1"/>
    <property type="molecule type" value="Genomic_DNA"/>
</dbReference>
<dbReference type="SUPFAM" id="SSF49562">
    <property type="entry name" value="C2 domain (Calcium/lipid-binding domain, CaLB)"/>
    <property type="match status" value="1"/>
</dbReference>
<dbReference type="Gene3D" id="2.60.40.150">
    <property type="entry name" value="C2 domain"/>
    <property type="match status" value="1"/>
</dbReference>
<keyword evidence="1" id="KW-0479">Metal-binding</keyword>
<keyword evidence="5" id="KW-1185">Reference proteome</keyword>
<evidence type="ECO:0000259" key="3">
    <source>
        <dbReference type="PROSITE" id="PS50004"/>
    </source>
</evidence>
<evidence type="ECO:0000313" key="5">
    <source>
        <dbReference type="Proteomes" id="UP001318860"/>
    </source>
</evidence>
<evidence type="ECO:0000313" key="4">
    <source>
        <dbReference type="EMBL" id="KAK6145357.1"/>
    </source>
</evidence>
<evidence type="ECO:0000256" key="1">
    <source>
        <dbReference type="ARBA" id="ARBA00022723"/>
    </source>
</evidence>
<dbReference type="InterPro" id="IPR035892">
    <property type="entry name" value="C2_domain_sf"/>
</dbReference>
<proteinExistence type="predicted"/>
<sequence length="162" mass="18654">MEVILVDAKGLQHTDFLGKIDPYVMIQYRNQKYTSKTARDIILTSSSIDCVVKVGQGSRPVWNEEFKFRVEYPTTPARDDQNYKVFLQIMDRDSFTQDDYLGQTTIYLKELFEEGMEKGKVELGTQKYRVVSSDGTYHGEIQVAITFTAMGRLVNKRLSTTK</sequence>
<protein>
    <recommendedName>
        <fullName evidence="3">C2 domain-containing protein</fullName>
    </recommendedName>
</protein>
<dbReference type="Proteomes" id="UP001318860">
    <property type="component" value="Unassembled WGS sequence"/>
</dbReference>
<organism evidence="4 5">
    <name type="scientific">Rehmannia glutinosa</name>
    <name type="common">Chinese foxglove</name>
    <dbReference type="NCBI Taxonomy" id="99300"/>
    <lineage>
        <taxon>Eukaryota</taxon>
        <taxon>Viridiplantae</taxon>
        <taxon>Streptophyta</taxon>
        <taxon>Embryophyta</taxon>
        <taxon>Tracheophyta</taxon>
        <taxon>Spermatophyta</taxon>
        <taxon>Magnoliopsida</taxon>
        <taxon>eudicotyledons</taxon>
        <taxon>Gunneridae</taxon>
        <taxon>Pentapetalae</taxon>
        <taxon>asterids</taxon>
        <taxon>lamiids</taxon>
        <taxon>Lamiales</taxon>
        <taxon>Orobanchaceae</taxon>
        <taxon>Rehmannieae</taxon>
        <taxon>Rehmannia</taxon>
    </lineage>
</organism>
<dbReference type="PANTHER" id="PTHR46502:SF15">
    <property type="entry name" value="16 KDA PHLOEM PROTEIN 1"/>
    <property type="match status" value="1"/>
</dbReference>
<accession>A0ABR0WD38</accession>
<dbReference type="PROSITE" id="PS50004">
    <property type="entry name" value="C2"/>
    <property type="match status" value="1"/>
</dbReference>
<dbReference type="PANTHER" id="PTHR46502">
    <property type="entry name" value="C2 DOMAIN-CONTAINING"/>
    <property type="match status" value="1"/>
</dbReference>